<accession>A0ABQ0GTR4</accession>
<dbReference type="PANTHER" id="PTHR37538:SF1">
    <property type="entry name" value="BTB DOMAIN-CONTAINING PROTEIN"/>
    <property type="match status" value="1"/>
</dbReference>
<reference evidence="1 2" key="1">
    <citation type="submission" date="2024-09" db="EMBL/GenBank/DDBJ databases">
        <title>Itraconazole resistance in Madurella fahalii resulting from another homologue of gene encoding cytochrome P450 14-alpha sterol demethylase (CYP51).</title>
        <authorList>
            <person name="Yoshioka I."/>
            <person name="Fahal A.H."/>
            <person name="Kaneko S."/>
            <person name="Yaguchi T."/>
        </authorList>
    </citation>
    <scope>NUCLEOTIDE SEQUENCE [LARGE SCALE GENOMIC DNA]</scope>
    <source>
        <strain evidence="1 2">IFM 68171</strain>
    </source>
</reference>
<dbReference type="RefSeq" id="XP_070922837.1">
    <property type="nucleotide sequence ID" value="XM_071066736.1"/>
</dbReference>
<keyword evidence="2" id="KW-1185">Reference proteome</keyword>
<name>A0ABQ0GTR4_9PEZI</name>
<evidence type="ECO:0000313" key="1">
    <source>
        <dbReference type="EMBL" id="GAB1321107.1"/>
    </source>
</evidence>
<dbReference type="EMBL" id="BAAFSV010000006">
    <property type="protein sequence ID" value="GAB1321107.1"/>
    <property type="molecule type" value="Genomic_DNA"/>
</dbReference>
<sequence length="165" mass="18745">MVSFEFKHGKPLKVHRSIVERNPKLLLLDASRKEDDSWAPLSTSKKDTPSLKHISRSAGHVLIHYLYTNNYQTLTWDGPTEGKGKTILKLKTAVEVYVTALEYDMGDLGELAREQLTLLSKDIDGFTIIEIVRDAYPFTKANDTWFLTFIKEIIKTAFETPKATA</sequence>
<dbReference type="PANTHER" id="PTHR37538">
    <property type="entry name" value="BTB DOMAIN-CONTAINING PROTEIN"/>
    <property type="match status" value="1"/>
</dbReference>
<dbReference type="InterPro" id="IPR011333">
    <property type="entry name" value="SKP1/BTB/POZ_sf"/>
</dbReference>
<dbReference type="GeneID" id="98182059"/>
<dbReference type="Proteomes" id="UP001628179">
    <property type="component" value="Unassembled WGS sequence"/>
</dbReference>
<gene>
    <name evidence="1" type="ORF">MFIFM68171_11317</name>
</gene>
<comment type="caution">
    <text evidence="1">The sequence shown here is derived from an EMBL/GenBank/DDBJ whole genome shotgun (WGS) entry which is preliminary data.</text>
</comment>
<proteinExistence type="predicted"/>
<evidence type="ECO:0000313" key="2">
    <source>
        <dbReference type="Proteomes" id="UP001628179"/>
    </source>
</evidence>
<organism evidence="1 2">
    <name type="scientific">Madurella fahalii</name>
    <dbReference type="NCBI Taxonomy" id="1157608"/>
    <lineage>
        <taxon>Eukaryota</taxon>
        <taxon>Fungi</taxon>
        <taxon>Dikarya</taxon>
        <taxon>Ascomycota</taxon>
        <taxon>Pezizomycotina</taxon>
        <taxon>Sordariomycetes</taxon>
        <taxon>Sordariomycetidae</taxon>
        <taxon>Sordariales</taxon>
        <taxon>Sordariales incertae sedis</taxon>
        <taxon>Madurella</taxon>
    </lineage>
</organism>
<dbReference type="Gene3D" id="3.30.710.10">
    <property type="entry name" value="Potassium Channel Kv1.1, Chain A"/>
    <property type="match status" value="1"/>
</dbReference>
<protein>
    <submittedName>
        <fullName evidence="1">Uncharacterized protein</fullName>
    </submittedName>
</protein>